<feature type="transmembrane region" description="Helical" evidence="6">
    <location>
        <begin position="6"/>
        <end position="24"/>
    </location>
</feature>
<comment type="subcellular location">
    <subcellularLocation>
        <location evidence="1 6">Cell membrane</location>
        <topology evidence="1 6">Multi-pass membrane protein</topology>
    </subcellularLocation>
</comment>
<comment type="caution">
    <text evidence="9">The sequence shown here is derived from an EMBL/GenBank/DDBJ whole genome shotgun (WGS) entry which is preliminary data.</text>
</comment>
<comment type="similarity">
    <text evidence="6">Belongs to the UPF0316 family.</text>
</comment>
<dbReference type="HAMAP" id="MF_01515">
    <property type="entry name" value="UPF0316"/>
    <property type="match status" value="1"/>
</dbReference>
<feature type="transmembrane region" description="Helical" evidence="6">
    <location>
        <begin position="31"/>
        <end position="52"/>
    </location>
</feature>
<evidence type="ECO:0000256" key="5">
    <source>
        <dbReference type="ARBA" id="ARBA00023136"/>
    </source>
</evidence>
<keyword evidence="3 6" id="KW-0812">Transmembrane</keyword>
<dbReference type="InterPro" id="IPR044035">
    <property type="entry name" value="DUF5698"/>
</dbReference>
<keyword evidence="2 6" id="KW-1003">Cell membrane</keyword>
<evidence type="ECO:0000259" key="7">
    <source>
        <dbReference type="Pfam" id="PF10035"/>
    </source>
</evidence>
<evidence type="ECO:0000256" key="2">
    <source>
        <dbReference type="ARBA" id="ARBA00022475"/>
    </source>
</evidence>
<name>A0AA41XCI8_9BACI</name>
<evidence type="ECO:0000256" key="4">
    <source>
        <dbReference type="ARBA" id="ARBA00022989"/>
    </source>
</evidence>
<evidence type="ECO:0000256" key="6">
    <source>
        <dbReference type="HAMAP-Rule" id="MF_01515"/>
    </source>
</evidence>
<evidence type="ECO:0000256" key="1">
    <source>
        <dbReference type="ARBA" id="ARBA00004651"/>
    </source>
</evidence>
<dbReference type="InterPro" id="IPR019264">
    <property type="entry name" value="DUF2179"/>
</dbReference>
<feature type="domain" description="DUF2179" evidence="7">
    <location>
        <begin position="109"/>
        <end position="159"/>
    </location>
</feature>
<dbReference type="Proteomes" id="UP001156102">
    <property type="component" value="Unassembled WGS sequence"/>
</dbReference>
<organism evidence="9 10">
    <name type="scientific">Ectobacillus ponti</name>
    <dbReference type="NCBI Taxonomy" id="2961894"/>
    <lineage>
        <taxon>Bacteria</taxon>
        <taxon>Bacillati</taxon>
        <taxon>Bacillota</taxon>
        <taxon>Bacilli</taxon>
        <taxon>Bacillales</taxon>
        <taxon>Bacillaceae</taxon>
        <taxon>Ectobacillus</taxon>
    </lineage>
</organism>
<dbReference type="GO" id="GO:0005886">
    <property type="term" value="C:plasma membrane"/>
    <property type="evidence" value="ECO:0007669"/>
    <property type="project" value="UniProtKB-SubCell"/>
</dbReference>
<keyword evidence="5 6" id="KW-0472">Membrane</keyword>
<feature type="transmembrane region" description="Helical" evidence="6">
    <location>
        <begin position="58"/>
        <end position="76"/>
    </location>
</feature>
<evidence type="ECO:0000313" key="9">
    <source>
        <dbReference type="EMBL" id="MCP8970925.1"/>
    </source>
</evidence>
<sequence>MTTLLLIFCIQVVYVAMLTLRLILIVKGVRYLAACMGAVEIGIYVIGFKLVLDHLDTPVHFIIYCIGYGAGILAGLKLEEKLALGYVTIQINTAVTTGALHEGLRENGYGVTSWPAEGREGLRTIVTVVVKRKYEQRVYELVRSIDPESVIVSYEPKFLLGGFFVK</sequence>
<dbReference type="CDD" id="cd16381">
    <property type="entry name" value="YitT_C_like_1"/>
    <property type="match status" value="1"/>
</dbReference>
<gene>
    <name evidence="9" type="ORF">NK662_20605</name>
</gene>
<protein>
    <recommendedName>
        <fullName evidence="6">UPF0316 protein NK662_20605</fullName>
    </recommendedName>
</protein>
<accession>A0AA41XCI8</accession>
<dbReference type="EMBL" id="JANCLT010000016">
    <property type="protein sequence ID" value="MCP8970925.1"/>
    <property type="molecule type" value="Genomic_DNA"/>
</dbReference>
<evidence type="ECO:0000256" key="3">
    <source>
        <dbReference type="ARBA" id="ARBA00022692"/>
    </source>
</evidence>
<dbReference type="RefSeq" id="WP_254760851.1">
    <property type="nucleotide sequence ID" value="NZ_JANCLT010000016.1"/>
</dbReference>
<evidence type="ECO:0000259" key="8">
    <source>
        <dbReference type="Pfam" id="PF18955"/>
    </source>
</evidence>
<dbReference type="Pfam" id="PF10035">
    <property type="entry name" value="DUF2179"/>
    <property type="match status" value="1"/>
</dbReference>
<keyword evidence="10" id="KW-1185">Reference proteome</keyword>
<dbReference type="AlphaFoldDB" id="A0AA41XCI8"/>
<reference evidence="9" key="1">
    <citation type="submission" date="2022-07" db="EMBL/GenBank/DDBJ databases">
        <authorList>
            <person name="Li W.-J."/>
            <person name="Deng Q.-Q."/>
        </authorList>
    </citation>
    <scope>NUCLEOTIDE SEQUENCE</scope>
    <source>
        <strain evidence="9">SYSU M60031</strain>
    </source>
</reference>
<dbReference type="InterPro" id="IPR022930">
    <property type="entry name" value="UPF0316"/>
</dbReference>
<dbReference type="PANTHER" id="PTHR40060">
    <property type="entry name" value="UPF0316 PROTEIN YEBE"/>
    <property type="match status" value="1"/>
</dbReference>
<dbReference type="PANTHER" id="PTHR40060:SF1">
    <property type="entry name" value="UPF0316 PROTEIN YEBE"/>
    <property type="match status" value="1"/>
</dbReference>
<dbReference type="Pfam" id="PF18955">
    <property type="entry name" value="DUF5698"/>
    <property type="match status" value="1"/>
</dbReference>
<dbReference type="NCBIfam" id="NF003194">
    <property type="entry name" value="PRK04164.1-5"/>
    <property type="match status" value="1"/>
</dbReference>
<evidence type="ECO:0000313" key="10">
    <source>
        <dbReference type="Proteomes" id="UP001156102"/>
    </source>
</evidence>
<proteinExistence type="inferred from homology"/>
<keyword evidence="4 6" id="KW-1133">Transmembrane helix</keyword>
<feature type="domain" description="DUF5698" evidence="8">
    <location>
        <begin position="19"/>
        <end position="75"/>
    </location>
</feature>